<evidence type="ECO:0000256" key="4">
    <source>
        <dbReference type="ARBA" id="ARBA00022475"/>
    </source>
</evidence>
<evidence type="ECO:0000313" key="9">
    <source>
        <dbReference type="EMBL" id="MBB5515305.1"/>
    </source>
</evidence>
<name>A0A840X078_9RHOB</name>
<dbReference type="Pfam" id="PF01925">
    <property type="entry name" value="TauE"/>
    <property type="match status" value="1"/>
</dbReference>
<keyword evidence="3" id="KW-0813">Transport</keyword>
<feature type="transmembrane region" description="Helical" evidence="8">
    <location>
        <begin position="184"/>
        <end position="201"/>
    </location>
</feature>
<evidence type="ECO:0000313" key="10">
    <source>
        <dbReference type="Proteomes" id="UP000553766"/>
    </source>
</evidence>
<dbReference type="AlphaFoldDB" id="A0A840X078"/>
<feature type="transmembrane region" description="Helical" evidence="8">
    <location>
        <begin position="88"/>
        <end position="106"/>
    </location>
</feature>
<sequence length="262" mass="27750">MGHHTMLDTLLSDIGPTAMVLAALVMFTAGLVKGIVGFALPMVAVSGLGSFLPATYAVAGLLLPALLTNIWQGLRDGPRAAFETVMKWWRLTVIVVVVIGCVAPFVAIMSQQLLFLILGVGVTGFTLLQLSGWTPSEAMVRHQVAEWLAGIFAGIFGGLAAVTGPPIVLYLLASNVKKAEQVRLQGIIFFLGLALLVVIHGQTGVLNASTGPLSVLLILPAFAGMALGLWVQDRMDQVTFRRATQIVLVIAGLNLLRRGIFA</sequence>
<gene>
    <name evidence="9" type="ORF">FHS89_001315</name>
</gene>
<feature type="transmembrane region" description="Helical" evidence="8">
    <location>
        <begin position="20"/>
        <end position="40"/>
    </location>
</feature>
<reference evidence="9 10" key="1">
    <citation type="submission" date="2020-08" db="EMBL/GenBank/DDBJ databases">
        <title>Genomic Encyclopedia of Type Strains, Phase IV (KMG-IV): sequencing the most valuable type-strain genomes for metagenomic binning, comparative biology and taxonomic classification.</title>
        <authorList>
            <person name="Goeker M."/>
        </authorList>
    </citation>
    <scope>NUCLEOTIDE SEQUENCE [LARGE SCALE GENOMIC DNA]</scope>
    <source>
        <strain evidence="9 10">DSM 103377</strain>
    </source>
</reference>
<evidence type="ECO:0000256" key="5">
    <source>
        <dbReference type="ARBA" id="ARBA00022692"/>
    </source>
</evidence>
<accession>A0A840X078</accession>
<dbReference type="PANTHER" id="PTHR30269">
    <property type="entry name" value="TRANSMEMBRANE PROTEIN YFCA"/>
    <property type="match status" value="1"/>
</dbReference>
<comment type="caution">
    <text evidence="9">The sequence shown here is derived from an EMBL/GenBank/DDBJ whole genome shotgun (WGS) entry which is preliminary data.</text>
</comment>
<dbReference type="InterPro" id="IPR002781">
    <property type="entry name" value="TM_pro_TauE-like"/>
</dbReference>
<evidence type="ECO:0000256" key="3">
    <source>
        <dbReference type="ARBA" id="ARBA00022448"/>
    </source>
</evidence>
<protein>
    <recommendedName>
        <fullName evidence="8">Probable membrane transporter protein</fullName>
    </recommendedName>
</protein>
<proteinExistence type="inferred from homology"/>
<feature type="transmembrane region" description="Helical" evidence="8">
    <location>
        <begin position="213"/>
        <end position="231"/>
    </location>
</feature>
<dbReference type="Proteomes" id="UP000553766">
    <property type="component" value="Unassembled WGS sequence"/>
</dbReference>
<evidence type="ECO:0000256" key="7">
    <source>
        <dbReference type="ARBA" id="ARBA00023136"/>
    </source>
</evidence>
<keyword evidence="6 8" id="KW-1133">Transmembrane helix</keyword>
<keyword evidence="4 8" id="KW-1003">Cell membrane</keyword>
<dbReference type="GO" id="GO:0005886">
    <property type="term" value="C:plasma membrane"/>
    <property type="evidence" value="ECO:0007669"/>
    <property type="project" value="UniProtKB-SubCell"/>
</dbReference>
<dbReference type="InterPro" id="IPR052017">
    <property type="entry name" value="TSUP"/>
</dbReference>
<comment type="subcellular location">
    <subcellularLocation>
        <location evidence="1 8">Cell membrane</location>
        <topology evidence="1 8">Multi-pass membrane protein</topology>
    </subcellularLocation>
</comment>
<feature type="transmembrane region" description="Helical" evidence="8">
    <location>
        <begin position="47"/>
        <end position="68"/>
    </location>
</feature>
<comment type="similarity">
    <text evidence="2 8">Belongs to the 4-toluene sulfonate uptake permease (TSUP) (TC 2.A.102) family.</text>
</comment>
<feature type="transmembrane region" description="Helical" evidence="8">
    <location>
        <begin position="113"/>
        <end position="135"/>
    </location>
</feature>
<organism evidence="9 10">
    <name type="scientific">Rubricella aquisinus</name>
    <dbReference type="NCBI Taxonomy" id="2028108"/>
    <lineage>
        <taxon>Bacteria</taxon>
        <taxon>Pseudomonadati</taxon>
        <taxon>Pseudomonadota</taxon>
        <taxon>Alphaproteobacteria</taxon>
        <taxon>Rhodobacterales</taxon>
        <taxon>Paracoccaceae</taxon>
        <taxon>Rubricella</taxon>
    </lineage>
</organism>
<keyword evidence="7 8" id="KW-0472">Membrane</keyword>
<keyword evidence="5 8" id="KW-0812">Transmembrane</keyword>
<feature type="transmembrane region" description="Helical" evidence="8">
    <location>
        <begin position="147"/>
        <end position="172"/>
    </location>
</feature>
<dbReference type="PANTHER" id="PTHR30269:SF32">
    <property type="entry name" value="MEMBRANE TRANSPORTER PROTEIN-RELATED"/>
    <property type="match status" value="1"/>
</dbReference>
<dbReference type="EMBL" id="JACIJS010000003">
    <property type="protein sequence ID" value="MBB5515305.1"/>
    <property type="molecule type" value="Genomic_DNA"/>
</dbReference>
<keyword evidence="10" id="KW-1185">Reference proteome</keyword>
<evidence type="ECO:0000256" key="1">
    <source>
        <dbReference type="ARBA" id="ARBA00004651"/>
    </source>
</evidence>
<evidence type="ECO:0000256" key="6">
    <source>
        <dbReference type="ARBA" id="ARBA00022989"/>
    </source>
</evidence>
<evidence type="ECO:0000256" key="8">
    <source>
        <dbReference type="RuleBase" id="RU363041"/>
    </source>
</evidence>
<evidence type="ECO:0000256" key="2">
    <source>
        <dbReference type="ARBA" id="ARBA00009142"/>
    </source>
</evidence>